<dbReference type="GO" id="GO:0006364">
    <property type="term" value="P:rRNA processing"/>
    <property type="evidence" value="ECO:0007669"/>
    <property type="project" value="UniProtKB-KW"/>
</dbReference>
<dbReference type="InterPro" id="IPR000504">
    <property type="entry name" value="RRM_dom"/>
</dbReference>
<organism evidence="12 13">
    <name type="scientific">Lipomyces tetrasporus</name>
    <dbReference type="NCBI Taxonomy" id="54092"/>
    <lineage>
        <taxon>Eukaryota</taxon>
        <taxon>Fungi</taxon>
        <taxon>Dikarya</taxon>
        <taxon>Ascomycota</taxon>
        <taxon>Saccharomycotina</taxon>
        <taxon>Lipomycetes</taxon>
        <taxon>Lipomycetales</taxon>
        <taxon>Lipomycetaceae</taxon>
        <taxon>Lipomyces</taxon>
    </lineage>
</organism>
<feature type="domain" description="RRM" evidence="11">
    <location>
        <begin position="2"/>
        <end position="80"/>
    </location>
</feature>
<comment type="caution">
    <text evidence="12">The sequence shown here is derived from an EMBL/GenBank/DDBJ whole genome shotgun (WGS) entry which is preliminary data.</text>
</comment>
<dbReference type="PANTHER" id="PTHR48039">
    <property type="entry name" value="RNA-BINDING MOTIF PROTEIN 14B"/>
    <property type="match status" value="1"/>
</dbReference>
<keyword evidence="6 9" id="KW-0694">RNA-binding</keyword>
<feature type="region of interest" description="Disordered" evidence="10">
    <location>
        <begin position="96"/>
        <end position="119"/>
    </location>
</feature>
<feature type="domain" description="RRM" evidence="11">
    <location>
        <begin position="468"/>
        <end position="540"/>
    </location>
</feature>
<comment type="similarity">
    <text evidence="2">Belongs to the RRM MRD1 family.</text>
</comment>
<keyword evidence="13" id="KW-1185">Reference proteome</keyword>
<accession>A0AAD7VUM3</accession>
<dbReference type="EMBL" id="JARPMG010000002">
    <property type="protein sequence ID" value="KAJ8103282.1"/>
    <property type="molecule type" value="Genomic_DNA"/>
</dbReference>
<dbReference type="RefSeq" id="XP_056046732.1">
    <property type="nucleotide sequence ID" value="XM_056186868.1"/>
</dbReference>
<dbReference type="InterPro" id="IPR035979">
    <property type="entry name" value="RBD_domain_sf"/>
</dbReference>
<keyword evidence="8" id="KW-0687">Ribonucleoprotein</keyword>
<feature type="domain" description="RRM" evidence="11">
    <location>
        <begin position="283"/>
        <end position="361"/>
    </location>
</feature>
<evidence type="ECO:0000256" key="9">
    <source>
        <dbReference type="PROSITE-ProRule" id="PRU00176"/>
    </source>
</evidence>
<keyword evidence="7" id="KW-0539">Nucleus</keyword>
<protein>
    <recommendedName>
        <fullName evidence="3">Multiple RNA-binding domain-containing protein 1</fullName>
    </recommendedName>
</protein>
<dbReference type="Gene3D" id="3.30.70.330">
    <property type="match status" value="5"/>
</dbReference>
<evidence type="ECO:0000313" key="13">
    <source>
        <dbReference type="Proteomes" id="UP001217417"/>
    </source>
</evidence>
<name>A0AAD7VUM3_9ASCO</name>
<evidence type="ECO:0000256" key="4">
    <source>
        <dbReference type="ARBA" id="ARBA00022552"/>
    </source>
</evidence>
<dbReference type="Pfam" id="PF00076">
    <property type="entry name" value="RRM_1"/>
    <property type="match status" value="5"/>
</dbReference>
<proteinExistence type="inferred from homology"/>
<evidence type="ECO:0000256" key="10">
    <source>
        <dbReference type="SAM" id="MobiDB-lite"/>
    </source>
</evidence>
<evidence type="ECO:0000256" key="8">
    <source>
        <dbReference type="ARBA" id="ARBA00023274"/>
    </source>
</evidence>
<dbReference type="GeneID" id="80882034"/>
<evidence type="ECO:0000256" key="1">
    <source>
        <dbReference type="ARBA" id="ARBA00004123"/>
    </source>
</evidence>
<comment type="subcellular location">
    <subcellularLocation>
        <location evidence="1">Nucleus</location>
    </subcellularLocation>
</comment>
<dbReference type="InterPro" id="IPR034482">
    <property type="entry name" value="Mrd1_RRM3"/>
</dbReference>
<keyword evidence="5" id="KW-0677">Repeat</keyword>
<dbReference type="CDD" id="cd12320">
    <property type="entry name" value="RRM6_RBM19_RRM5_MRD1"/>
    <property type="match status" value="1"/>
</dbReference>
<dbReference type="Proteomes" id="UP001217417">
    <property type="component" value="Unassembled WGS sequence"/>
</dbReference>
<evidence type="ECO:0000256" key="6">
    <source>
        <dbReference type="ARBA" id="ARBA00022884"/>
    </source>
</evidence>
<evidence type="ECO:0000256" key="3">
    <source>
        <dbReference type="ARBA" id="ARBA00013428"/>
    </source>
</evidence>
<dbReference type="CDD" id="cd12568">
    <property type="entry name" value="RRM3_MRD1"/>
    <property type="match status" value="1"/>
</dbReference>
<evidence type="ECO:0000256" key="2">
    <source>
        <dbReference type="ARBA" id="ARBA00008033"/>
    </source>
</evidence>
<dbReference type="GO" id="GO:0003729">
    <property type="term" value="F:mRNA binding"/>
    <property type="evidence" value="ECO:0007669"/>
    <property type="project" value="TreeGrafter"/>
</dbReference>
<evidence type="ECO:0000259" key="11">
    <source>
        <dbReference type="PROSITE" id="PS50102"/>
    </source>
</evidence>
<sequence length="819" mass="91712">MSRIIVKNLPLTLSDEKFRERFAEHGGVITDCKLMKTRNGTSRRFGFIGFRSAQDAAEAVKYFNRTFIGMAKIEVALAEGINDSTAPKARRELIKDVSHQPIEPNSKISSKRRKLEREDTENIDPKLREYLLAMRPRANERTWANDDISGLPMVPISSAVIVPEFKLDNTVTDGEPFDKLDKRTSRPYSHKEISIEAEEESILDKDHDEEAQLNLAATEISDDEWLRQRRKRIVDASNPVTSPNLEESSAINGDGITELVVENETTLERSEEEVNLESIQSTRRLFVRNLSYACSEEDLHELFGQHGKLEEVHVPLDSDTHNSKGFAYILFENGEDACNAYTTLDKQSFQGRLLHVIPGQPKRESKLDEFELAKLPLKKQQALKRKAAAAKNQFQWSSLYMNTDAVVGFLARKMGISKADLLDPESADAGVRQAMAEAHAIDDAKKYFESVGMDLKAFADAKAGRSDTVILVKNFPFETTVEELRDLFSEHGDVRRLLMPSSNTIAVIEMANAPQARAAFAKLAYRRFKSSILYLEKAPKNLLSGNSPFLPVAPSARTLERAKEVKPSVSEIVQLDEAEADDQDYSASIGSTSLFVKNLSFKTRASDLAAVFSPLQDYIRAEVKMKMDPKHKGTWLSMGFGFVEFKTKDSAELARKTMTGFVLDGHSLQIKLSTRGSDSGALRSDTKSKTAPKTKIIIKNLPFETTKKDIRQLLGAFGQLRTVRLPKKFDNTARGFAFAEFVSAKEAENAMNSLAGVHLLGRRLVLQYATQDATSAEMEIERMQSKVRKQVAGETLASYRLSGKRKFNIDDNNEDVLDA</sequence>
<gene>
    <name evidence="12" type="ORF">POJ06DRAFT_247096</name>
</gene>
<dbReference type="AlphaFoldDB" id="A0AAD7VUM3"/>
<dbReference type="GO" id="GO:0005634">
    <property type="term" value="C:nucleus"/>
    <property type="evidence" value="ECO:0007669"/>
    <property type="project" value="UniProtKB-SubCell"/>
</dbReference>
<dbReference type="FunFam" id="3.30.70.330:FF:000247">
    <property type="entry name" value="Multiple RNA-binding domain-containing protein 1"/>
    <property type="match status" value="1"/>
</dbReference>
<dbReference type="PROSITE" id="PS50102">
    <property type="entry name" value="RRM"/>
    <property type="match status" value="5"/>
</dbReference>
<dbReference type="PANTHER" id="PTHR48039:SF5">
    <property type="entry name" value="RNA-BINDING PROTEIN 28"/>
    <property type="match status" value="1"/>
</dbReference>
<keyword evidence="4" id="KW-0698">rRNA processing</keyword>
<feature type="domain" description="RRM" evidence="11">
    <location>
        <begin position="694"/>
        <end position="771"/>
    </location>
</feature>
<reference evidence="12" key="1">
    <citation type="submission" date="2023-03" db="EMBL/GenBank/DDBJ databases">
        <title>Near-Complete genome sequence of Lipomyces tetrasporous NRRL Y-64009, an oleaginous yeast capable of growing on lignocellulosic hydrolysates.</title>
        <authorList>
            <consortium name="Lawrence Berkeley National Laboratory"/>
            <person name="Jagtap S.S."/>
            <person name="Liu J.-J."/>
            <person name="Walukiewicz H.E."/>
            <person name="Pangilinan J."/>
            <person name="Lipzen A."/>
            <person name="Ahrendt S."/>
            <person name="Koriabine M."/>
            <person name="Cobaugh K."/>
            <person name="Salamov A."/>
            <person name="Yoshinaga Y."/>
            <person name="Ng V."/>
            <person name="Daum C."/>
            <person name="Grigoriev I.V."/>
            <person name="Slininger P.J."/>
            <person name="Dien B.S."/>
            <person name="Jin Y.-S."/>
            <person name="Rao C.V."/>
        </authorList>
    </citation>
    <scope>NUCLEOTIDE SEQUENCE</scope>
    <source>
        <strain evidence="12">NRRL Y-64009</strain>
    </source>
</reference>
<dbReference type="InterPro" id="IPR051945">
    <property type="entry name" value="RRM_MRD1_RNA_proc_ribogen"/>
</dbReference>
<evidence type="ECO:0000313" key="12">
    <source>
        <dbReference type="EMBL" id="KAJ8103282.1"/>
    </source>
</evidence>
<feature type="domain" description="RRM" evidence="11">
    <location>
        <begin position="592"/>
        <end position="675"/>
    </location>
</feature>
<dbReference type="GO" id="GO:1990904">
    <property type="term" value="C:ribonucleoprotein complex"/>
    <property type="evidence" value="ECO:0007669"/>
    <property type="project" value="UniProtKB-KW"/>
</dbReference>
<evidence type="ECO:0000256" key="5">
    <source>
        <dbReference type="ARBA" id="ARBA00022737"/>
    </source>
</evidence>
<dbReference type="SMART" id="SM00360">
    <property type="entry name" value="RRM"/>
    <property type="match status" value="5"/>
</dbReference>
<evidence type="ECO:0000256" key="7">
    <source>
        <dbReference type="ARBA" id="ARBA00023242"/>
    </source>
</evidence>
<dbReference type="InterPro" id="IPR012677">
    <property type="entry name" value="Nucleotide-bd_a/b_plait_sf"/>
</dbReference>
<dbReference type="CDD" id="cd12565">
    <property type="entry name" value="RRM1_MRD1"/>
    <property type="match status" value="1"/>
</dbReference>
<dbReference type="SUPFAM" id="SSF54928">
    <property type="entry name" value="RNA-binding domain, RBD"/>
    <property type="match status" value="4"/>
</dbReference>